<gene>
    <name evidence="6" type="ORF">EKO27_g8749</name>
</gene>
<dbReference type="Proteomes" id="UP000286045">
    <property type="component" value="Unassembled WGS sequence"/>
</dbReference>
<keyword evidence="3 5" id="KW-1133">Transmembrane helix</keyword>
<keyword evidence="7" id="KW-1185">Reference proteome</keyword>
<accession>A0A439CWC5</accession>
<dbReference type="EMBL" id="RYZI01000344">
    <property type="protein sequence ID" value="RWA06347.1"/>
    <property type="molecule type" value="Genomic_DNA"/>
</dbReference>
<keyword evidence="4 5" id="KW-0472">Membrane</keyword>
<evidence type="ECO:0000313" key="6">
    <source>
        <dbReference type="EMBL" id="RWA06347.1"/>
    </source>
</evidence>
<feature type="transmembrane region" description="Helical" evidence="5">
    <location>
        <begin position="326"/>
        <end position="348"/>
    </location>
</feature>
<comment type="caution">
    <text evidence="6">The sequence shown here is derived from an EMBL/GenBank/DDBJ whole genome shotgun (WGS) entry which is preliminary data.</text>
</comment>
<sequence>MMSHNQAAYTPKGNPRCCPALDVSEWDTAQGWRHKKADLHQILSGDSSGHGGLVSAGFASANVVRECEPCREFFIGQFRMPTSWWSDYSRKSNGYFGCQRSHSPTGHDSFETWAYFEIKHIEDASQYHWYRLNTFIQWNAATRQTVVLAFDIPAAVAPRFLELLTTPDPHTLQFPFWFYPHLLEEVARQQEAAVWAIRDQVRVVEKQPPPEGRPNPDYRHMHDIARHAIHVSETLDVAAQTIQHMLVRHGALMRPTPDKYGWQQIHSQIQFFESYISSLRCRSSSNEKRMSNEIQLAFNTVAQYDASTSVKIGLATQSDSVTMKSIAFVTLTFLPPTFVSAIFSMSFFDYSADSGWALSDKFWLYWVFAVPTTLLTAIAWYFLRKYSISVSPKDEKQSSSAFMV</sequence>
<feature type="transmembrane region" description="Helical" evidence="5">
    <location>
        <begin position="363"/>
        <end position="383"/>
    </location>
</feature>
<name>A0A439CWC5_9PEZI</name>
<keyword evidence="2 5" id="KW-0812">Transmembrane</keyword>
<dbReference type="InterPro" id="IPR045863">
    <property type="entry name" value="CorA_TM1_TM2"/>
</dbReference>
<comment type="subcellular location">
    <subcellularLocation>
        <location evidence="1">Membrane</location>
        <topology evidence="1">Multi-pass membrane protein</topology>
    </subcellularLocation>
</comment>
<evidence type="ECO:0000256" key="4">
    <source>
        <dbReference type="ARBA" id="ARBA00023136"/>
    </source>
</evidence>
<dbReference type="Gene3D" id="1.20.58.340">
    <property type="entry name" value="Magnesium transport protein CorA, transmembrane region"/>
    <property type="match status" value="1"/>
</dbReference>
<proteinExistence type="predicted"/>
<dbReference type="STRING" id="363999.A0A439CWC5"/>
<organism evidence="6 7">
    <name type="scientific">Xylaria grammica</name>
    <dbReference type="NCBI Taxonomy" id="363999"/>
    <lineage>
        <taxon>Eukaryota</taxon>
        <taxon>Fungi</taxon>
        <taxon>Dikarya</taxon>
        <taxon>Ascomycota</taxon>
        <taxon>Pezizomycotina</taxon>
        <taxon>Sordariomycetes</taxon>
        <taxon>Xylariomycetidae</taxon>
        <taxon>Xylariales</taxon>
        <taxon>Xylariaceae</taxon>
        <taxon>Xylaria</taxon>
    </lineage>
</organism>
<evidence type="ECO:0000256" key="5">
    <source>
        <dbReference type="SAM" id="Phobius"/>
    </source>
</evidence>
<dbReference type="GO" id="GO:0046873">
    <property type="term" value="F:metal ion transmembrane transporter activity"/>
    <property type="evidence" value="ECO:0007669"/>
    <property type="project" value="InterPro"/>
</dbReference>
<protein>
    <submittedName>
        <fullName evidence="6">Uncharacterized protein</fullName>
    </submittedName>
</protein>
<dbReference type="SUPFAM" id="SSF144083">
    <property type="entry name" value="Magnesium transport protein CorA, transmembrane region"/>
    <property type="match status" value="1"/>
</dbReference>
<evidence type="ECO:0000256" key="1">
    <source>
        <dbReference type="ARBA" id="ARBA00004141"/>
    </source>
</evidence>
<dbReference type="Pfam" id="PF01544">
    <property type="entry name" value="CorA"/>
    <property type="match status" value="1"/>
</dbReference>
<reference evidence="6 7" key="1">
    <citation type="submission" date="2018-12" db="EMBL/GenBank/DDBJ databases">
        <title>Draft genome sequence of Xylaria grammica IHI A82.</title>
        <authorList>
            <person name="Buettner E."/>
            <person name="Kellner H."/>
        </authorList>
    </citation>
    <scope>NUCLEOTIDE SEQUENCE [LARGE SCALE GENOMIC DNA]</scope>
    <source>
        <strain evidence="6 7">IHI A82</strain>
    </source>
</reference>
<dbReference type="InterPro" id="IPR002523">
    <property type="entry name" value="MgTranspt_CorA/ZnTranspt_ZntB"/>
</dbReference>
<evidence type="ECO:0000256" key="2">
    <source>
        <dbReference type="ARBA" id="ARBA00022692"/>
    </source>
</evidence>
<dbReference type="GO" id="GO:0016020">
    <property type="term" value="C:membrane"/>
    <property type="evidence" value="ECO:0007669"/>
    <property type="project" value="UniProtKB-SubCell"/>
</dbReference>
<evidence type="ECO:0000313" key="7">
    <source>
        <dbReference type="Proteomes" id="UP000286045"/>
    </source>
</evidence>
<evidence type="ECO:0000256" key="3">
    <source>
        <dbReference type="ARBA" id="ARBA00022989"/>
    </source>
</evidence>
<dbReference type="AlphaFoldDB" id="A0A439CWC5"/>